<dbReference type="EMBL" id="MBUA01000012">
    <property type="protein sequence ID" value="MBC6491352.1"/>
    <property type="molecule type" value="Genomic_DNA"/>
</dbReference>
<dbReference type="InterPro" id="IPR028973">
    <property type="entry name" value="PhnB-like"/>
</dbReference>
<evidence type="ECO:0000259" key="1">
    <source>
        <dbReference type="Pfam" id="PF06983"/>
    </source>
</evidence>
<feature type="domain" description="PhnB-like" evidence="1">
    <location>
        <begin position="3"/>
        <end position="136"/>
    </location>
</feature>
<name>A0ABR7M8M5_9BACT</name>
<evidence type="ECO:0000313" key="2">
    <source>
        <dbReference type="EMBL" id="MBC6491352.1"/>
    </source>
</evidence>
<dbReference type="RefSeq" id="WP_187256652.1">
    <property type="nucleotide sequence ID" value="NZ_JBHULF010000014.1"/>
</dbReference>
<protein>
    <submittedName>
        <fullName evidence="2">Glyoxalase</fullName>
    </submittedName>
</protein>
<dbReference type="Gene3D" id="3.10.180.10">
    <property type="entry name" value="2,3-Dihydroxybiphenyl 1,2-Dioxygenase, domain 1"/>
    <property type="match status" value="1"/>
</dbReference>
<gene>
    <name evidence="2" type="ORF">BC349_09935</name>
</gene>
<reference evidence="2 3" key="1">
    <citation type="submission" date="2016-07" db="EMBL/GenBank/DDBJ databases">
        <title>Genome analysis of Flavihumibacter stibioxidans YS-17.</title>
        <authorList>
            <person name="Shi K."/>
            <person name="Han Y."/>
            <person name="Wang G."/>
        </authorList>
    </citation>
    <scope>NUCLEOTIDE SEQUENCE [LARGE SCALE GENOMIC DNA]</scope>
    <source>
        <strain evidence="2 3">YS-17</strain>
    </source>
</reference>
<dbReference type="Proteomes" id="UP000765802">
    <property type="component" value="Unassembled WGS sequence"/>
</dbReference>
<dbReference type="PANTHER" id="PTHR33990">
    <property type="entry name" value="PROTEIN YJDN-RELATED"/>
    <property type="match status" value="1"/>
</dbReference>
<organism evidence="2 3">
    <name type="scientific">Flavihumibacter stibioxidans</name>
    <dbReference type="NCBI Taxonomy" id="1834163"/>
    <lineage>
        <taxon>Bacteria</taxon>
        <taxon>Pseudomonadati</taxon>
        <taxon>Bacteroidota</taxon>
        <taxon>Chitinophagia</taxon>
        <taxon>Chitinophagales</taxon>
        <taxon>Chitinophagaceae</taxon>
        <taxon>Flavihumibacter</taxon>
    </lineage>
</organism>
<comment type="caution">
    <text evidence="2">The sequence shown here is derived from an EMBL/GenBank/DDBJ whole genome shotgun (WGS) entry which is preliminary data.</text>
</comment>
<dbReference type="PANTHER" id="PTHR33990:SF1">
    <property type="entry name" value="PROTEIN YJDN"/>
    <property type="match status" value="1"/>
</dbReference>
<evidence type="ECO:0000313" key="3">
    <source>
        <dbReference type="Proteomes" id="UP000765802"/>
    </source>
</evidence>
<dbReference type="CDD" id="cd06588">
    <property type="entry name" value="PhnB_like"/>
    <property type="match status" value="1"/>
</dbReference>
<proteinExistence type="predicted"/>
<dbReference type="SUPFAM" id="SSF54593">
    <property type="entry name" value="Glyoxalase/Bleomycin resistance protein/Dihydroxybiphenyl dioxygenase"/>
    <property type="match status" value="1"/>
</dbReference>
<accession>A0ABR7M8M5</accession>
<dbReference type="Pfam" id="PF06983">
    <property type="entry name" value="3-dmu-9_3-mt"/>
    <property type="match status" value="1"/>
</dbReference>
<dbReference type="InterPro" id="IPR029068">
    <property type="entry name" value="Glyas_Bleomycin-R_OHBP_Dase"/>
</dbReference>
<keyword evidence="3" id="KW-1185">Reference proteome</keyword>
<sequence>MPKMNPYLNFDGTTEEAFNFYKLVFRSEFRGPINRIGDAPGCENLSEDEKKRVMHVSLPIPGGDTLMGSDIVPSMGHKLIVGNNNYISLHPESREEADRLFNELSPGGKVEMPMADMFWGDYFGSFQDKFGVQWMINYSTTH</sequence>